<evidence type="ECO:0000313" key="7">
    <source>
        <dbReference type="EMBL" id="HGY56207.1"/>
    </source>
</evidence>
<dbReference type="Pfam" id="PF13519">
    <property type="entry name" value="VWA_2"/>
    <property type="match status" value="1"/>
</dbReference>
<comment type="caution">
    <text evidence="7">The sequence shown here is derived from an EMBL/GenBank/DDBJ whole genome shotgun (WGS) entry which is preliminary data.</text>
</comment>
<feature type="transmembrane region" description="Helical" evidence="5">
    <location>
        <begin position="12"/>
        <end position="29"/>
    </location>
</feature>
<name>A0A7V4WW47_CALAY</name>
<dbReference type="Gene3D" id="3.40.50.410">
    <property type="entry name" value="von Willebrand factor, type A domain"/>
    <property type="match status" value="1"/>
</dbReference>
<accession>A0A7V4WW47</accession>
<dbReference type="SUPFAM" id="SSF53300">
    <property type="entry name" value="vWA-like"/>
    <property type="match status" value="1"/>
</dbReference>
<dbReference type="PANTHER" id="PTHR22550">
    <property type="entry name" value="SPORE GERMINATION PROTEIN"/>
    <property type="match status" value="1"/>
</dbReference>
<gene>
    <name evidence="7" type="ORF">ENK44_10920</name>
</gene>
<evidence type="ECO:0000256" key="4">
    <source>
        <dbReference type="ARBA" id="ARBA00023136"/>
    </source>
</evidence>
<evidence type="ECO:0000256" key="3">
    <source>
        <dbReference type="ARBA" id="ARBA00022989"/>
    </source>
</evidence>
<keyword evidence="3 5" id="KW-1133">Transmembrane helix</keyword>
<feature type="transmembrane region" description="Helical" evidence="5">
    <location>
        <begin position="313"/>
        <end position="332"/>
    </location>
</feature>
<dbReference type="Proteomes" id="UP000885779">
    <property type="component" value="Unassembled WGS sequence"/>
</dbReference>
<sequence length="339" mass="38385">MDVLRFEHPYFLHGLWGVPLLALFFVYVFRQKENLLKRFGHLDILRKLMPGYSKERAVWKTVLFILAYASFVVALANPQIGTKLEEVKREGVDIIIALDVSLSMQAEDIAPNRLEKAKHEIARFIDMLQGDRIGLVAFAGMSHVLCPLTLDYSAAKLFLNMMATDLIPQPGTAIGSAIRRAAKAFNRKEHKHKVLILITDGEDHETKPVEAAEEAAKEGVKIYTIGLGSEQGVPIPLYDRYGNRIGFKKDREGNVVTTKLDAATLQKIAYITGGKYYISSAGETELEDIFDEINKLEKKELTSRQFSQYESRFQIFIGLGLIFLLLETFLPVRKKKENY</sequence>
<dbReference type="PANTHER" id="PTHR22550:SF5">
    <property type="entry name" value="LEUCINE ZIPPER PROTEIN 4"/>
    <property type="match status" value="1"/>
</dbReference>
<dbReference type="PROSITE" id="PS50234">
    <property type="entry name" value="VWFA"/>
    <property type="match status" value="1"/>
</dbReference>
<dbReference type="AlphaFoldDB" id="A0A7V4WW47"/>
<reference evidence="7" key="1">
    <citation type="journal article" date="2020" name="mSystems">
        <title>Genome- and Community-Level Interaction Insights into Carbon Utilization and Element Cycling Functions of Hydrothermarchaeota in Hydrothermal Sediment.</title>
        <authorList>
            <person name="Zhou Z."/>
            <person name="Liu Y."/>
            <person name="Xu W."/>
            <person name="Pan J."/>
            <person name="Luo Z.H."/>
            <person name="Li M."/>
        </authorList>
    </citation>
    <scope>NUCLEOTIDE SEQUENCE [LARGE SCALE GENOMIC DNA]</scope>
    <source>
        <strain evidence="7">HyVt-577</strain>
    </source>
</reference>
<evidence type="ECO:0000256" key="1">
    <source>
        <dbReference type="ARBA" id="ARBA00022475"/>
    </source>
</evidence>
<protein>
    <submittedName>
        <fullName evidence="7">VWA domain-containing protein</fullName>
    </submittedName>
</protein>
<feature type="domain" description="VWFA" evidence="6">
    <location>
        <begin position="93"/>
        <end position="293"/>
    </location>
</feature>
<organism evidence="7">
    <name type="scientific">Caldithrix abyssi</name>
    <dbReference type="NCBI Taxonomy" id="187145"/>
    <lineage>
        <taxon>Bacteria</taxon>
        <taxon>Pseudomonadati</taxon>
        <taxon>Calditrichota</taxon>
        <taxon>Calditrichia</taxon>
        <taxon>Calditrichales</taxon>
        <taxon>Calditrichaceae</taxon>
        <taxon>Caldithrix</taxon>
    </lineage>
</organism>
<feature type="transmembrane region" description="Helical" evidence="5">
    <location>
        <begin position="57"/>
        <end position="76"/>
    </location>
</feature>
<keyword evidence="2 5" id="KW-0812">Transmembrane</keyword>
<dbReference type="InterPro" id="IPR050768">
    <property type="entry name" value="UPF0353/GerABKA_families"/>
</dbReference>
<evidence type="ECO:0000256" key="5">
    <source>
        <dbReference type="SAM" id="Phobius"/>
    </source>
</evidence>
<dbReference type="SMART" id="SM00327">
    <property type="entry name" value="VWA"/>
    <property type="match status" value="1"/>
</dbReference>
<proteinExistence type="predicted"/>
<dbReference type="InterPro" id="IPR036465">
    <property type="entry name" value="vWFA_dom_sf"/>
</dbReference>
<dbReference type="Pfam" id="PF07584">
    <property type="entry name" value="BatA"/>
    <property type="match status" value="1"/>
</dbReference>
<evidence type="ECO:0000256" key="2">
    <source>
        <dbReference type="ARBA" id="ARBA00022692"/>
    </source>
</evidence>
<keyword evidence="1" id="KW-1003">Cell membrane</keyword>
<evidence type="ECO:0000259" key="6">
    <source>
        <dbReference type="PROSITE" id="PS50234"/>
    </source>
</evidence>
<keyword evidence="4 5" id="KW-0472">Membrane</keyword>
<dbReference type="InterPro" id="IPR002035">
    <property type="entry name" value="VWF_A"/>
</dbReference>
<dbReference type="InterPro" id="IPR024163">
    <property type="entry name" value="Aerotolerance_reg_N"/>
</dbReference>
<dbReference type="EMBL" id="DRQG01000104">
    <property type="protein sequence ID" value="HGY56207.1"/>
    <property type="molecule type" value="Genomic_DNA"/>
</dbReference>